<organism evidence="1 2">
    <name type="scientific">Providencia phage PSTRCR_114</name>
    <dbReference type="NCBI Taxonomy" id="2800824"/>
    <lineage>
        <taxon>Viruses</taxon>
        <taxon>Duplodnaviria</taxon>
        <taxon>Heunggongvirae</taxon>
        <taxon>Uroviricota</taxon>
        <taxon>Caudoviricetes</taxon>
        <taxon>Autographivirales</taxon>
        <taxon>Autoscriptoviridae</taxon>
        <taxon>Slopekvirinae</taxon>
        <taxon>Kakivirus</taxon>
        <taxon>Kakivirus PSTRCR114</taxon>
    </lineage>
</organism>
<keyword evidence="2" id="KW-1185">Reference proteome</keyword>
<evidence type="ECO:0000313" key="2">
    <source>
        <dbReference type="Proteomes" id="UP000595806"/>
    </source>
</evidence>
<dbReference type="Proteomes" id="UP000595806">
    <property type="component" value="Segment"/>
</dbReference>
<proteinExistence type="predicted"/>
<protein>
    <recommendedName>
        <fullName evidence="3">Internal virion protein</fullName>
    </recommendedName>
</protein>
<evidence type="ECO:0008006" key="3">
    <source>
        <dbReference type="Google" id="ProtNLM"/>
    </source>
</evidence>
<dbReference type="EMBL" id="MW358930">
    <property type="protein sequence ID" value="QQK88411.1"/>
    <property type="molecule type" value="Genomic_DNA"/>
</dbReference>
<sequence>MNYSVLLGAGQQLFGGLLGAGAEDKRSIAQNKAIQQYNQQLMLQQAKNVGQINAQRALSRERTAATLFNVTQVSTAREAQVQQAAAASDTIGSSVQEAVKTINVAADRESGSAMRSQEQAELGFDLMLEQSIDQTRYNFQKEDISQGRGMLLGAVGGAVGTVGIAYGMGKLLPQAEKKQAAPTDVKSKTNVDWWTKTKEIYGFSTSTKQWNTW</sequence>
<name>A0A7T6ZMY8_9CAUD</name>
<dbReference type="InterPro" id="IPR038996">
    <property type="entry name" value="Gp14"/>
</dbReference>
<evidence type="ECO:0000313" key="1">
    <source>
        <dbReference type="EMBL" id="QQK88411.1"/>
    </source>
</evidence>
<reference evidence="1 2" key="1">
    <citation type="submission" date="2020-12" db="EMBL/GenBank/DDBJ databases">
        <authorList>
            <person name="Rakov C."/>
            <person name="Alkalay-Oren S."/>
            <person name="Coppenhagen-Glazer S."/>
            <person name="Hazan R."/>
        </authorList>
    </citation>
    <scope>NUCLEOTIDE SEQUENCE [LARGE SCALE GENOMIC DNA]</scope>
</reference>
<accession>A0A7T6ZMY8</accession>
<dbReference type="Pfam" id="PF24072">
    <property type="entry name" value="T7_gp14"/>
    <property type="match status" value="1"/>
</dbReference>